<dbReference type="PANTHER" id="PTHR34126">
    <property type="entry name" value="PEROXISOME BIOGENESIS PROTEIN 22"/>
    <property type="match status" value="1"/>
</dbReference>
<dbReference type="AlphaFoldDB" id="A0A1X0NKF5"/>
<evidence type="ECO:0000256" key="1">
    <source>
        <dbReference type="SAM" id="Phobius"/>
    </source>
</evidence>
<proteinExistence type="predicted"/>
<keyword evidence="1" id="KW-0812">Transmembrane</keyword>
<dbReference type="PANTHER" id="PTHR34126:SF1">
    <property type="entry name" value="PEROXISOME BIOGENESIS PROTEIN 22"/>
    <property type="match status" value="1"/>
</dbReference>
<dbReference type="GO" id="GO:0007031">
    <property type="term" value="P:peroxisome organization"/>
    <property type="evidence" value="ECO:0007669"/>
    <property type="project" value="InterPro"/>
</dbReference>
<dbReference type="RefSeq" id="XP_028879281.1">
    <property type="nucleotide sequence ID" value="XM_029029488.1"/>
</dbReference>
<dbReference type="GeneID" id="39989268"/>
<keyword evidence="1" id="KW-1133">Transmembrane helix</keyword>
<dbReference type="Proteomes" id="UP000192257">
    <property type="component" value="Unassembled WGS sequence"/>
</dbReference>
<reference evidence="2 3" key="1">
    <citation type="submission" date="2017-03" db="EMBL/GenBank/DDBJ databases">
        <title>An alternative strategy for trypanosome survival in the mammalian bloodstream revealed through genome and transcriptome analysis of the ubiquitous bovine parasite Trypanosoma (Megatrypanum) theileri.</title>
        <authorList>
            <person name="Kelly S."/>
            <person name="Ivens A."/>
            <person name="Mott A."/>
            <person name="O'Neill E."/>
            <person name="Emms D."/>
            <person name="Macleod O."/>
            <person name="Voorheis P."/>
            <person name="Matthews J."/>
            <person name="Matthews K."/>
            <person name="Carrington M."/>
        </authorList>
    </citation>
    <scope>NUCLEOTIDE SEQUENCE [LARGE SCALE GENOMIC DNA]</scope>
    <source>
        <strain evidence="2">Edinburgh</strain>
    </source>
</reference>
<evidence type="ECO:0000313" key="3">
    <source>
        <dbReference type="Proteomes" id="UP000192257"/>
    </source>
</evidence>
<feature type="transmembrane region" description="Helical" evidence="1">
    <location>
        <begin position="20"/>
        <end position="36"/>
    </location>
</feature>
<dbReference type="OrthoDB" id="77656at2759"/>
<gene>
    <name evidence="2" type="ORF">TM35_000371880</name>
</gene>
<dbReference type="VEuPathDB" id="TriTrypDB:TM35_000371880"/>
<dbReference type="InterPro" id="IPR037485">
    <property type="entry name" value="PEX22"/>
</dbReference>
<keyword evidence="1" id="KW-0472">Membrane</keyword>
<evidence type="ECO:0008006" key="4">
    <source>
        <dbReference type="Google" id="ProtNLM"/>
    </source>
</evidence>
<keyword evidence="3" id="KW-1185">Reference proteome</keyword>
<evidence type="ECO:0000313" key="2">
    <source>
        <dbReference type="EMBL" id="ORC85215.1"/>
    </source>
</evidence>
<protein>
    <recommendedName>
        <fullName evidence="4">Peroxisome assembly protein 22</fullName>
    </recommendedName>
</protein>
<dbReference type="EMBL" id="NBCO01000037">
    <property type="protein sequence ID" value="ORC85215.1"/>
    <property type="molecule type" value="Genomic_DNA"/>
</dbReference>
<organism evidence="2 3">
    <name type="scientific">Trypanosoma theileri</name>
    <dbReference type="NCBI Taxonomy" id="67003"/>
    <lineage>
        <taxon>Eukaryota</taxon>
        <taxon>Discoba</taxon>
        <taxon>Euglenozoa</taxon>
        <taxon>Kinetoplastea</taxon>
        <taxon>Metakinetoplastina</taxon>
        <taxon>Trypanosomatida</taxon>
        <taxon>Trypanosomatidae</taxon>
        <taxon>Trypanosoma</taxon>
    </lineage>
</organism>
<name>A0A1X0NKF5_9TRYP</name>
<accession>A0A1X0NKF5</accession>
<comment type="caution">
    <text evidence="2">The sequence shown here is derived from an EMBL/GenBank/DDBJ whole genome shotgun (WGS) entry which is preliminary data.</text>
</comment>
<sequence>MTRDPFLGTILKEISTSKLWVIVTFAIGAVSFYILLKKRKRQQAPPRRREDSYTTKINSSSVWNRIHQDLKGNGVCISWEVLTDNGEWREDGKRALETLATHMDVYLMCQIKSEEEKKKILLMVADINGLVRHKILFCQTGKGYEAFCRQIKPGLVILHDEPLASFLSTVLPDVVLVGGTSPKTTVTSLSTVRELLS</sequence>
<dbReference type="Pfam" id="PF22978">
    <property type="entry name" value="HAD_Pex22"/>
    <property type="match status" value="1"/>
</dbReference>